<dbReference type="SUPFAM" id="SSF48264">
    <property type="entry name" value="Cytochrome P450"/>
    <property type="match status" value="1"/>
</dbReference>
<evidence type="ECO:0000313" key="16">
    <source>
        <dbReference type="Proteomes" id="UP000801864"/>
    </source>
</evidence>
<dbReference type="Proteomes" id="UP000801864">
    <property type="component" value="Unassembled WGS sequence"/>
</dbReference>
<evidence type="ECO:0000313" key="15">
    <source>
        <dbReference type="EMBL" id="KAF3073976.1"/>
    </source>
</evidence>
<evidence type="ECO:0000256" key="5">
    <source>
        <dbReference type="ARBA" id="ARBA00022692"/>
    </source>
</evidence>
<dbReference type="PRINTS" id="PR00465">
    <property type="entry name" value="EP450IV"/>
</dbReference>
<keyword evidence="8 13" id="KW-0560">Oxidoreductase</keyword>
<dbReference type="GO" id="GO:0004497">
    <property type="term" value="F:monooxygenase activity"/>
    <property type="evidence" value="ECO:0007669"/>
    <property type="project" value="UniProtKB-KW"/>
</dbReference>
<protein>
    <recommendedName>
        <fullName evidence="17">Cytochrome P450</fullName>
    </recommendedName>
</protein>
<dbReference type="AlphaFoldDB" id="A0A9P4XJ20"/>
<keyword evidence="11 14" id="KW-0472">Membrane</keyword>
<accession>A0A9P4XJ20</accession>
<dbReference type="GO" id="GO:0020037">
    <property type="term" value="F:heme binding"/>
    <property type="evidence" value="ECO:0007669"/>
    <property type="project" value="InterPro"/>
</dbReference>
<keyword evidence="7 14" id="KW-1133">Transmembrane helix</keyword>
<evidence type="ECO:0000256" key="3">
    <source>
        <dbReference type="ARBA" id="ARBA00010617"/>
    </source>
</evidence>
<dbReference type="PANTHER" id="PTHR24305:SF112">
    <property type="entry name" value="L-ORNITHINE-N5-MONOOXYGENASE (EUROFUNG)"/>
    <property type="match status" value="1"/>
</dbReference>
<evidence type="ECO:0000256" key="12">
    <source>
        <dbReference type="PIRSR" id="PIRSR602403-1"/>
    </source>
</evidence>
<evidence type="ECO:0008006" key="17">
    <source>
        <dbReference type="Google" id="ProtNLM"/>
    </source>
</evidence>
<dbReference type="GO" id="GO:0016020">
    <property type="term" value="C:membrane"/>
    <property type="evidence" value="ECO:0007669"/>
    <property type="project" value="UniProtKB-SubCell"/>
</dbReference>
<keyword evidence="16" id="KW-1185">Reference proteome</keyword>
<dbReference type="Pfam" id="PF00067">
    <property type="entry name" value="p450"/>
    <property type="match status" value="1"/>
</dbReference>
<comment type="subcellular location">
    <subcellularLocation>
        <location evidence="2">Membrane</location>
    </subcellularLocation>
</comment>
<dbReference type="InterPro" id="IPR050121">
    <property type="entry name" value="Cytochrome_P450_monoxygenase"/>
</dbReference>
<feature type="transmembrane region" description="Helical" evidence="14">
    <location>
        <begin position="77"/>
        <end position="98"/>
    </location>
</feature>
<evidence type="ECO:0000256" key="4">
    <source>
        <dbReference type="ARBA" id="ARBA00022617"/>
    </source>
</evidence>
<reference evidence="15 16" key="1">
    <citation type="submission" date="2018-06" db="EMBL/GenBank/DDBJ databases">
        <title>Genome analysis of cellulolytic fungus Trichoderma lentiforme CFAM-422.</title>
        <authorList>
            <person name="Steindorff A.S."/>
            <person name="Formighieri E.F."/>
            <person name="Midorikawa G.E.O."/>
            <person name="Tamietti M.S."/>
            <person name="Ramos E.Z."/>
            <person name="Silva A.S."/>
            <person name="Bon E.P.S."/>
            <person name="Mendes T.D."/>
            <person name="Damaso M.C.T."/>
            <person name="Favaro L.C.L."/>
        </authorList>
    </citation>
    <scope>NUCLEOTIDE SEQUENCE [LARGE SCALE GENOMIC DNA]</scope>
    <source>
        <strain evidence="15 16">CFAM-422</strain>
    </source>
</reference>
<evidence type="ECO:0000256" key="11">
    <source>
        <dbReference type="ARBA" id="ARBA00023136"/>
    </source>
</evidence>
<dbReference type="CDD" id="cd11061">
    <property type="entry name" value="CYP67-like"/>
    <property type="match status" value="1"/>
</dbReference>
<dbReference type="Gene3D" id="1.10.630.10">
    <property type="entry name" value="Cytochrome P450"/>
    <property type="match status" value="1"/>
</dbReference>
<sequence>MGRQMEAMEFYYANQQAILTAVGALSGIIAHNAVYIRGEWHVQAPQITIQLFALYVGCPVLEQTLKDTAVAGFLQGVIFWSYGYLPGLIASILVYRVFFHPLTRAGFRGPWYARCTKIWHMWAAKGSKNHHVLNDIHKKYGSFVRTGPAEITVFHPDVFMAVDGPRSECVKSEWYDILHPGQALVTARNKSVHAIRRREWNAGFTTKGQFSFSSEFCHVAYTGTFFSSALAEHEAKILKYVDKLDQCIEQDAKLQKVTNMRDLLLWFGFDIMGDFVFSKSFGMLENQQWHHIIVRLQRALSLLGPFSSVPWLIQVGFNLAPRVSVLKDWFDTVAWCQSQMRDRLENGSSSQSQDLSYYLMEKDSEGHGFSENEKWHWAAGDSLLAIVAGSEPTAVALIAVFCELGKHPEHAEKIHEEVKNVDVTDLKTLVNLPHLNAVMKESLRLHPALLTGGNRKTTEFGLTIGDQFIPPNITIVAPRYTIGRLESCFEKASEFVPERWTTRPEMVRNAAAYAPFGTGHHSCLGKTLALDTMKYVLARILKNYRFRAAPGDDSLSALETVKDQFTSNPGTLKLQFERRHATD</sequence>
<comment type="caution">
    <text evidence="15">The sequence shown here is derived from an EMBL/GenBank/DDBJ whole genome shotgun (WGS) entry which is preliminary data.</text>
</comment>
<dbReference type="InterPro" id="IPR017972">
    <property type="entry name" value="Cyt_P450_CS"/>
</dbReference>
<name>A0A9P4XJ20_9HYPO</name>
<dbReference type="PROSITE" id="PS00086">
    <property type="entry name" value="CYTOCHROME_P450"/>
    <property type="match status" value="1"/>
</dbReference>
<dbReference type="InterPro" id="IPR002403">
    <property type="entry name" value="Cyt_P450_E_grp-IV"/>
</dbReference>
<evidence type="ECO:0000256" key="8">
    <source>
        <dbReference type="ARBA" id="ARBA00023002"/>
    </source>
</evidence>
<dbReference type="InterPro" id="IPR001128">
    <property type="entry name" value="Cyt_P450"/>
</dbReference>
<evidence type="ECO:0000256" key="1">
    <source>
        <dbReference type="ARBA" id="ARBA00001971"/>
    </source>
</evidence>
<evidence type="ECO:0000256" key="9">
    <source>
        <dbReference type="ARBA" id="ARBA00023004"/>
    </source>
</evidence>
<dbReference type="GO" id="GO:0005506">
    <property type="term" value="F:iron ion binding"/>
    <property type="evidence" value="ECO:0007669"/>
    <property type="project" value="InterPro"/>
</dbReference>
<keyword evidence="4 12" id="KW-0349">Heme</keyword>
<dbReference type="InterPro" id="IPR036396">
    <property type="entry name" value="Cyt_P450_sf"/>
</dbReference>
<dbReference type="PRINTS" id="PR00385">
    <property type="entry name" value="P450"/>
</dbReference>
<evidence type="ECO:0000256" key="13">
    <source>
        <dbReference type="RuleBase" id="RU000461"/>
    </source>
</evidence>
<dbReference type="EMBL" id="QLNT01000005">
    <property type="protein sequence ID" value="KAF3073976.1"/>
    <property type="molecule type" value="Genomic_DNA"/>
</dbReference>
<evidence type="ECO:0000256" key="7">
    <source>
        <dbReference type="ARBA" id="ARBA00022989"/>
    </source>
</evidence>
<evidence type="ECO:0000256" key="14">
    <source>
        <dbReference type="SAM" id="Phobius"/>
    </source>
</evidence>
<keyword evidence="10 13" id="KW-0503">Monooxygenase</keyword>
<evidence type="ECO:0000256" key="2">
    <source>
        <dbReference type="ARBA" id="ARBA00004370"/>
    </source>
</evidence>
<dbReference type="PANTHER" id="PTHR24305">
    <property type="entry name" value="CYTOCHROME P450"/>
    <property type="match status" value="1"/>
</dbReference>
<keyword evidence="9 12" id="KW-0408">Iron</keyword>
<proteinExistence type="inferred from homology"/>
<evidence type="ECO:0000256" key="10">
    <source>
        <dbReference type="ARBA" id="ARBA00023033"/>
    </source>
</evidence>
<gene>
    <name evidence="15" type="ORF">CFAM422_003487</name>
</gene>
<keyword evidence="6 12" id="KW-0479">Metal-binding</keyword>
<organism evidence="15 16">
    <name type="scientific">Trichoderma lentiforme</name>
    <dbReference type="NCBI Taxonomy" id="1567552"/>
    <lineage>
        <taxon>Eukaryota</taxon>
        <taxon>Fungi</taxon>
        <taxon>Dikarya</taxon>
        <taxon>Ascomycota</taxon>
        <taxon>Pezizomycotina</taxon>
        <taxon>Sordariomycetes</taxon>
        <taxon>Hypocreomycetidae</taxon>
        <taxon>Hypocreales</taxon>
        <taxon>Hypocreaceae</taxon>
        <taxon>Trichoderma</taxon>
    </lineage>
</organism>
<comment type="cofactor">
    <cofactor evidence="1 12">
        <name>heme</name>
        <dbReference type="ChEBI" id="CHEBI:30413"/>
    </cofactor>
</comment>
<dbReference type="GO" id="GO:0016705">
    <property type="term" value="F:oxidoreductase activity, acting on paired donors, with incorporation or reduction of molecular oxygen"/>
    <property type="evidence" value="ECO:0007669"/>
    <property type="project" value="InterPro"/>
</dbReference>
<feature type="binding site" description="axial binding residue" evidence="12">
    <location>
        <position position="523"/>
    </location>
    <ligand>
        <name>heme</name>
        <dbReference type="ChEBI" id="CHEBI:30413"/>
    </ligand>
    <ligandPart>
        <name>Fe</name>
        <dbReference type="ChEBI" id="CHEBI:18248"/>
    </ligandPart>
</feature>
<comment type="similarity">
    <text evidence="3 13">Belongs to the cytochrome P450 family.</text>
</comment>
<keyword evidence="5 14" id="KW-0812">Transmembrane</keyword>
<evidence type="ECO:0000256" key="6">
    <source>
        <dbReference type="ARBA" id="ARBA00022723"/>
    </source>
</evidence>